<gene>
    <name evidence="7" type="ORF">TRIADDRAFT_28345</name>
</gene>
<dbReference type="InterPro" id="IPR050799">
    <property type="entry name" value="ZIP_Transporter"/>
</dbReference>
<dbReference type="STRING" id="10228.B3S3D2"/>
<dbReference type="HOGENOM" id="CLU_015114_9_2_1"/>
<evidence type="ECO:0000313" key="8">
    <source>
        <dbReference type="Proteomes" id="UP000009022"/>
    </source>
</evidence>
<reference evidence="7 8" key="1">
    <citation type="journal article" date="2008" name="Nature">
        <title>The Trichoplax genome and the nature of placozoans.</title>
        <authorList>
            <person name="Srivastava M."/>
            <person name="Begovic E."/>
            <person name="Chapman J."/>
            <person name="Putnam N.H."/>
            <person name="Hellsten U."/>
            <person name="Kawashima T."/>
            <person name="Kuo A."/>
            <person name="Mitros T."/>
            <person name="Salamov A."/>
            <person name="Carpenter M.L."/>
            <person name="Signorovitch A.Y."/>
            <person name="Moreno M.A."/>
            <person name="Kamm K."/>
            <person name="Grimwood J."/>
            <person name="Schmutz J."/>
            <person name="Shapiro H."/>
            <person name="Grigoriev I.V."/>
            <person name="Buss L.W."/>
            <person name="Schierwater B."/>
            <person name="Dellaporta S.L."/>
            <person name="Rokhsar D.S."/>
        </authorList>
    </citation>
    <scope>NUCLEOTIDE SEQUENCE [LARGE SCALE GENOMIC DNA]</scope>
    <source>
        <strain evidence="7 8">Grell-BS-1999</strain>
    </source>
</reference>
<evidence type="ECO:0000256" key="6">
    <source>
        <dbReference type="SAM" id="Phobius"/>
    </source>
</evidence>
<feature type="transmembrane region" description="Helical" evidence="6">
    <location>
        <begin position="95"/>
        <end position="114"/>
    </location>
</feature>
<dbReference type="GO" id="GO:0046873">
    <property type="term" value="F:metal ion transmembrane transporter activity"/>
    <property type="evidence" value="ECO:0007669"/>
    <property type="project" value="InterPro"/>
</dbReference>
<dbReference type="PANTHER" id="PTHR12191:SF37">
    <property type="entry name" value="ZINC TRANSPORTER FOI"/>
    <property type="match status" value="1"/>
</dbReference>
<evidence type="ECO:0000256" key="3">
    <source>
        <dbReference type="ARBA" id="ARBA00022692"/>
    </source>
</evidence>
<name>B3S3D2_TRIAD</name>
<dbReference type="GO" id="GO:0016020">
    <property type="term" value="C:membrane"/>
    <property type="evidence" value="ECO:0007669"/>
    <property type="project" value="UniProtKB-SubCell"/>
</dbReference>
<evidence type="ECO:0000313" key="7">
    <source>
        <dbReference type="EMBL" id="EDV22948.1"/>
    </source>
</evidence>
<keyword evidence="8" id="KW-1185">Reference proteome</keyword>
<dbReference type="Proteomes" id="UP000009022">
    <property type="component" value="Unassembled WGS sequence"/>
</dbReference>
<evidence type="ECO:0000256" key="1">
    <source>
        <dbReference type="ARBA" id="ARBA00004141"/>
    </source>
</evidence>
<feature type="transmembrane region" description="Helical" evidence="6">
    <location>
        <begin position="67"/>
        <end position="89"/>
    </location>
</feature>
<feature type="non-terminal residue" evidence="7">
    <location>
        <position position="1"/>
    </location>
</feature>
<sequence>LTAVGIMVVVGDGLHNFTDGIAIGASFKSSLSLGLSTSVAVFCHELPQELGDFAILYASGMGWKRALIYNLISALPCYIGAIIGIFAASTDIARQYMFAVTAGLFLYIALVDLVS</sequence>
<keyword evidence="4 6" id="KW-1133">Transmembrane helix</keyword>
<dbReference type="CTD" id="6756026"/>
<evidence type="ECO:0000256" key="5">
    <source>
        <dbReference type="ARBA" id="ARBA00023136"/>
    </source>
</evidence>
<evidence type="ECO:0000256" key="4">
    <source>
        <dbReference type="ARBA" id="ARBA00022989"/>
    </source>
</evidence>
<dbReference type="Pfam" id="PF02535">
    <property type="entry name" value="Zip"/>
    <property type="match status" value="1"/>
</dbReference>
<dbReference type="OMA" id="VDVMHEM"/>
<dbReference type="EMBL" id="DS985248">
    <property type="protein sequence ID" value="EDV22948.1"/>
    <property type="molecule type" value="Genomic_DNA"/>
</dbReference>
<keyword evidence="3 6" id="KW-0812">Transmembrane</keyword>
<comment type="similarity">
    <text evidence="2">Belongs to the ZIP transporter (TC 2.A.5) family.</text>
</comment>
<accession>B3S3D2</accession>
<protein>
    <submittedName>
        <fullName evidence="7">Uncharacterized protein</fullName>
    </submittedName>
</protein>
<organism evidence="7 8">
    <name type="scientific">Trichoplax adhaerens</name>
    <name type="common">Trichoplax reptans</name>
    <dbReference type="NCBI Taxonomy" id="10228"/>
    <lineage>
        <taxon>Eukaryota</taxon>
        <taxon>Metazoa</taxon>
        <taxon>Placozoa</taxon>
        <taxon>Uniplacotomia</taxon>
        <taxon>Trichoplacea</taxon>
        <taxon>Trichoplacidae</taxon>
        <taxon>Trichoplax</taxon>
    </lineage>
</organism>
<proteinExistence type="inferred from homology"/>
<dbReference type="KEGG" id="tad:TRIADDRAFT_28345"/>
<dbReference type="PhylomeDB" id="B3S3D2"/>
<dbReference type="eggNOG" id="KOG2693">
    <property type="taxonomic scope" value="Eukaryota"/>
</dbReference>
<dbReference type="GeneID" id="6756026"/>
<dbReference type="OrthoDB" id="200954at2759"/>
<dbReference type="PANTHER" id="PTHR12191">
    <property type="entry name" value="SOLUTE CARRIER FAMILY 39"/>
    <property type="match status" value="1"/>
</dbReference>
<dbReference type="InterPro" id="IPR003689">
    <property type="entry name" value="ZIP"/>
</dbReference>
<dbReference type="AlphaFoldDB" id="B3S3D2"/>
<keyword evidence="5 6" id="KW-0472">Membrane</keyword>
<dbReference type="RefSeq" id="XP_002114814.1">
    <property type="nucleotide sequence ID" value="XM_002114778.1"/>
</dbReference>
<comment type="subcellular location">
    <subcellularLocation>
        <location evidence="1">Membrane</location>
        <topology evidence="1">Multi-pass membrane protein</topology>
    </subcellularLocation>
</comment>
<dbReference type="InParanoid" id="B3S3D2"/>
<evidence type="ECO:0000256" key="2">
    <source>
        <dbReference type="ARBA" id="ARBA00006939"/>
    </source>
</evidence>